<keyword evidence="2" id="KW-1185">Reference proteome</keyword>
<comment type="caution">
    <text evidence="1">The sequence shown here is derived from an EMBL/GenBank/DDBJ whole genome shotgun (WGS) entry which is preliminary data.</text>
</comment>
<gene>
    <name evidence="1" type="ORF">BpHYR1_038988</name>
</gene>
<protein>
    <submittedName>
        <fullName evidence="1">Uncharacterized protein</fullName>
    </submittedName>
</protein>
<dbReference type="EMBL" id="REGN01004064">
    <property type="protein sequence ID" value="RNA19359.1"/>
    <property type="molecule type" value="Genomic_DNA"/>
</dbReference>
<evidence type="ECO:0000313" key="1">
    <source>
        <dbReference type="EMBL" id="RNA19359.1"/>
    </source>
</evidence>
<evidence type="ECO:0000313" key="2">
    <source>
        <dbReference type="Proteomes" id="UP000276133"/>
    </source>
</evidence>
<accession>A0A3M7R7C0</accession>
<reference evidence="1 2" key="1">
    <citation type="journal article" date="2018" name="Sci. Rep.">
        <title>Genomic signatures of local adaptation to the degree of environmental predictability in rotifers.</title>
        <authorList>
            <person name="Franch-Gras L."/>
            <person name="Hahn C."/>
            <person name="Garcia-Roger E.M."/>
            <person name="Carmona M.J."/>
            <person name="Serra M."/>
            <person name="Gomez A."/>
        </authorList>
    </citation>
    <scope>NUCLEOTIDE SEQUENCE [LARGE SCALE GENOMIC DNA]</scope>
    <source>
        <strain evidence="1">HYR1</strain>
    </source>
</reference>
<dbReference type="Proteomes" id="UP000276133">
    <property type="component" value="Unassembled WGS sequence"/>
</dbReference>
<organism evidence="1 2">
    <name type="scientific">Brachionus plicatilis</name>
    <name type="common">Marine rotifer</name>
    <name type="synonym">Brachionus muelleri</name>
    <dbReference type="NCBI Taxonomy" id="10195"/>
    <lineage>
        <taxon>Eukaryota</taxon>
        <taxon>Metazoa</taxon>
        <taxon>Spiralia</taxon>
        <taxon>Gnathifera</taxon>
        <taxon>Rotifera</taxon>
        <taxon>Eurotatoria</taxon>
        <taxon>Monogononta</taxon>
        <taxon>Pseudotrocha</taxon>
        <taxon>Ploima</taxon>
        <taxon>Brachionidae</taxon>
        <taxon>Brachionus</taxon>
    </lineage>
</organism>
<sequence>MLIKPGKDAVSPFRAHFSINAPPELQSYLLVSNKPSCLEILSIQLPLKNKVSISVLKTLETNLVKCQCFRQVCKSDHSFLPVRSDSVPRLSAEGDLSKRALPCDELMLNLMPSQRHGSRPGLIVSAKASIFFHVLPFFSMQSLTA</sequence>
<name>A0A3M7R7C0_BRAPC</name>
<dbReference type="AlphaFoldDB" id="A0A3M7R7C0"/>
<proteinExistence type="predicted"/>